<sequence>MTDSSKFRTAKFYSYSCIRLAYGVRLYPGLKVSVHRSEYFRFLATVVTRFLCRESE</sequence>
<keyword evidence="2" id="KW-1185">Reference proteome</keyword>
<evidence type="ECO:0000313" key="2">
    <source>
        <dbReference type="Proteomes" id="UP000054166"/>
    </source>
</evidence>
<reference evidence="1 2" key="1">
    <citation type="submission" date="2014-04" db="EMBL/GenBank/DDBJ databases">
        <authorList>
            <consortium name="DOE Joint Genome Institute"/>
            <person name="Kuo A."/>
            <person name="Tarkka M."/>
            <person name="Buscot F."/>
            <person name="Kohler A."/>
            <person name="Nagy L.G."/>
            <person name="Floudas D."/>
            <person name="Copeland A."/>
            <person name="Barry K.W."/>
            <person name="Cichocki N."/>
            <person name="Veneault-Fourrey C."/>
            <person name="LaButti K."/>
            <person name="Lindquist E.A."/>
            <person name="Lipzen A."/>
            <person name="Lundell T."/>
            <person name="Morin E."/>
            <person name="Murat C."/>
            <person name="Sun H."/>
            <person name="Tunlid A."/>
            <person name="Henrissat B."/>
            <person name="Grigoriev I.V."/>
            <person name="Hibbett D.S."/>
            <person name="Martin F."/>
            <person name="Nordberg H.P."/>
            <person name="Cantor M.N."/>
            <person name="Hua S.X."/>
        </authorList>
    </citation>
    <scope>NUCLEOTIDE SEQUENCE [LARGE SCALE GENOMIC DNA]</scope>
    <source>
        <strain evidence="1 2">F 1598</strain>
    </source>
</reference>
<evidence type="ECO:0000313" key="1">
    <source>
        <dbReference type="EMBL" id="KIM83797.1"/>
    </source>
</evidence>
<organism evidence="1 2">
    <name type="scientific">Piloderma croceum (strain F 1598)</name>
    <dbReference type="NCBI Taxonomy" id="765440"/>
    <lineage>
        <taxon>Eukaryota</taxon>
        <taxon>Fungi</taxon>
        <taxon>Dikarya</taxon>
        <taxon>Basidiomycota</taxon>
        <taxon>Agaricomycotina</taxon>
        <taxon>Agaricomycetes</taxon>
        <taxon>Agaricomycetidae</taxon>
        <taxon>Atheliales</taxon>
        <taxon>Atheliaceae</taxon>
        <taxon>Piloderma</taxon>
    </lineage>
</organism>
<dbReference type="Proteomes" id="UP000054166">
    <property type="component" value="Unassembled WGS sequence"/>
</dbReference>
<gene>
    <name evidence="1" type="ORF">PILCRDRAFT_818822</name>
</gene>
<proteinExistence type="predicted"/>
<protein>
    <submittedName>
        <fullName evidence="1">Uncharacterized protein</fullName>
    </submittedName>
</protein>
<dbReference type="AlphaFoldDB" id="A0A0C3C2K3"/>
<dbReference type="EMBL" id="KN832989">
    <property type="protein sequence ID" value="KIM83797.1"/>
    <property type="molecule type" value="Genomic_DNA"/>
</dbReference>
<dbReference type="HOGENOM" id="CLU_3014993_0_0_1"/>
<name>A0A0C3C2K3_PILCF</name>
<reference evidence="2" key="2">
    <citation type="submission" date="2015-01" db="EMBL/GenBank/DDBJ databases">
        <title>Evolutionary Origins and Diversification of the Mycorrhizal Mutualists.</title>
        <authorList>
            <consortium name="DOE Joint Genome Institute"/>
            <consortium name="Mycorrhizal Genomics Consortium"/>
            <person name="Kohler A."/>
            <person name="Kuo A."/>
            <person name="Nagy L.G."/>
            <person name="Floudas D."/>
            <person name="Copeland A."/>
            <person name="Barry K.W."/>
            <person name="Cichocki N."/>
            <person name="Veneault-Fourrey C."/>
            <person name="LaButti K."/>
            <person name="Lindquist E.A."/>
            <person name="Lipzen A."/>
            <person name="Lundell T."/>
            <person name="Morin E."/>
            <person name="Murat C."/>
            <person name="Riley R."/>
            <person name="Ohm R."/>
            <person name="Sun H."/>
            <person name="Tunlid A."/>
            <person name="Henrissat B."/>
            <person name="Grigoriev I.V."/>
            <person name="Hibbett D.S."/>
            <person name="Martin F."/>
        </authorList>
    </citation>
    <scope>NUCLEOTIDE SEQUENCE [LARGE SCALE GENOMIC DNA]</scope>
    <source>
        <strain evidence="2">F 1598</strain>
    </source>
</reference>
<accession>A0A0C3C2K3</accession>